<gene>
    <name evidence="2" type="ORF">GOB87_05005</name>
</gene>
<feature type="transmembrane region" description="Helical" evidence="1">
    <location>
        <begin position="52"/>
        <end position="70"/>
    </location>
</feature>
<keyword evidence="1" id="KW-0472">Membrane</keyword>
<sequence>MGIVLLWGAFVLWGSFACDLALVSSRSYRFLATIIAAPVLIWPFLTKKPQLALGVPLALVLSGALMLHFAP</sequence>
<name>A0A967ECV0_9PROT</name>
<feature type="transmembrane region" description="Helical" evidence="1">
    <location>
        <begin position="27"/>
        <end position="45"/>
    </location>
</feature>
<reference evidence="2" key="1">
    <citation type="submission" date="2019-11" db="EMBL/GenBank/DDBJ databases">
        <title>Description of new Acetobacter species.</title>
        <authorList>
            <person name="Cleenwerck I."/>
            <person name="Sombolestani A.S."/>
        </authorList>
    </citation>
    <scope>NUCLEOTIDE SEQUENCE</scope>
    <source>
        <strain evidence="2">LMG 1626</strain>
    </source>
</reference>
<protein>
    <submittedName>
        <fullName evidence="2">Uncharacterized protein</fullName>
    </submittedName>
</protein>
<evidence type="ECO:0000313" key="3">
    <source>
        <dbReference type="Proteomes" id="UP000597459"/>
    </source>
</evidence>
<evidence type="ECO:0000313" key="2">
    <source>
        <dbReference type="EMBL" id="NHO53320.1"/>
    </source>
</evidence>
<accession>A0A967ECV0</accession>
<dbReference type="EMBL" id="WOTH01000007">
    <property type="protein sequence ID" value="NHO53320.1"/>
    <property type="molecule type" value="Genomic_DNA"/>
</dbReference>
<dbReference type="AlphaFoldDB" id="A0A967ECV0"/>
<comment type="caution">
    <text evidence="2">The sequence shown here is derived from an EMBL/GenBank/DDBJ whole genome shotgun (WGS) entry which is preliminary data.</text>
</comment>
<organism evidence="2 3">
    <name type="scientific">Acetobacter estunensis</name>
    <dbReference type="NCBI Taxonomy" id="104097"/>
    <lineage>
        <taxon>Bacteria</taxon>
        <taxon>Pseudomonadati</taxon>
        <taxon>Pseudomonadota</taxon>
        <taxon>Alphaproteobacteria</taxon>
        <taxon>Acetobacterales</taxon>
        <taxon>Acetobacteraceae</taxon>
        <taxon>Acetobacter</taxon>
    </lineage>
</organism>
<dbReference type="Proteomes" id="UP000597459">
    <property type="component" value="Unassembled WGS sequence"/>
</dbReference>
<dbReference type="RefSeq" id="WP_166313469.1">
    <property type="nucleotide sequence ID" value="NZ_WOTH01000007.1"/>
</dbReference>
<evidence type="ECO:0000256" key="1">
    <source>
        <dbReference type="SAM" id="Phobius"/>
    </source>
</evidence>
<keyword evidence="1" id="KW-0812">Transmembrane</keyword>
<proteinExistence type="predicted"/>
<keyword evidence="3" id="KW-1185">Reference proteome</keyword>
<keyword evidence="1" id="KW-1133">Transmembrane helix</keyword>